<dbReference type="GO" id="GO:0005771">
    <property type="term" value="C:multivesicular body"/>
    <property type="evidence" value="ECO:0007669"/>
    <property type="project" value="TreeGrafter"/>
</dbReference>
<gene>
    <name evidence="5" type="ORF">ElyMa_000310900</name>
</gene>
<comment type="subcellular location">
    <subcellularLocation>
        <location evidence="1">Endosome</location>
    </subcellularLocation>
</comment>
<keyword evidence="6" id="KW-1185">Reference proteome</keyword>
<feature type="region of interest" description="Disordered" evidence="4">
    <location>
        <begin position="182"/>
        <end position="227"/>
    </location>
</feature>
<sequence>MSFFKRIFRDDKGAAAPTPQEGIQRLREIEEMLNKKSEFLEKKIEAQINIAKNNGMKNKRVALRALKSKRHFEKQLQQIDGSLSTIEYQREALESATANVEVFNVLRVANQALEAVHKQLDTDEVHKIMDEAAEQRELADELSGLLSNPENFGGQIIDEDELLAELEELEQEGLSAELLQVGPSSEELPSVPTTEPNAAIKSSKASKNQQKEEEDEEVMKQLEMWAS</sequence>
<evidence type="ECO:0000256" key="1">
    <source>
        <dbReference type="ARBA" id="ARBA00004177"/>
    </source>
</evidence>
<evidence type="ECO:0000256" key="4">
    <source>
        <dbReference type="SAM" id="MobiDB-lite"/>
    </source>
</evidence>
<dbReference type="GO" id="GO:0009898">
    <property type="term" value="C:cytoplasmic side of plasma membrane"/>
    <property type="evidence" value="ECO:0007669"/>
    <property type="project" value="TreeGrafter"/>
</dbReference>
<protein>
    <submittedName>
        <fullName evidence="5">Charged multivesicular body protein 4b</fullName>
    </submittedName>
</protein>
<dbReference type="Proteomes" id="UP000762676">
    <property type="component" value="Unassembled WGS sequence"/>
</dbReference>
<comment type="caution">
    <text evidence="5">The sequence shown here is derived from an EMBL/GenBank/DDBJ whole genome shotgun (WGS) entry which is preliminary data.</text>
</comment>
<dbReference type="PANTHER" id="PTHR22761:SF10">
    <property type="entry name" value="GH13992P"/>
    <property type="match status" value="1"/>
</dbReference>
<dbReference type="Gene3D" id="6.10.250.1710">
    <property type="match status" value="1"/>
</dbReference>
<evidence type="ECO:0000256" key="3">
    <source>
        <dbReference type="ARBA" id="ARBA00022753"/>
    </source>
</evidence>
<keyword evidence="3" id="KW-0967">Endosome</keyword>
<proteinExistence type="inferred from homology"/>
<dbReference type="EMBL" id="BMAT01000636">
    <property type="protein sequence ID" value="GFR69853.1"/>
    <property type="molecule type" value="Genomic_DNA"/>
</dbReference>
<accession>A0AAV4F929</accession>
<evidence type="ECO:0000256" key="2">
    <source>
        <dbReference type="ARBA" id="ARBA00006190"/>
    </source>
</evidence>
<dbReference type="Gene3D" id="1.10.287.1060">
    <property type="entry name" value="ESAT-6-like"/>
    <property type="match status" value="1"/>
</dbReference>
<dbReference type="GO" id="GO:0000815">
    <property type="term" value="C:ESCRT III complex"/>
    <property type="evidence" value="ECO:0007669"/>
    <property type="project" value="TreeGrafter"/>
</dbReference>
<dbReference type="GO" id="GO:0032511">
    <property type="term" value="P:late endosome to vacuole transport via multivesicular body sorting pathway"/>
    <property type="evidence" value="ECO:0007669"/>
    <property type="project" value="TreeGrafter"/>
</dbReference>
<comment type="similarity">
    <text evidence="2">Belongs to the SNF7 family.</text>
</comment>
<name>A0AAV4F929_9GAST</name>
<dbReference type="InterPro" id="IPR005024">
    <property type="entry name" value="Snf7_fam"/>
</dbReference>
<dbReference type="AlphaFoldDB" id="A0AAV4F929"/>
<evidence type="ECO:0000313" key="5">
    <source>
        <dbReference type="EMBL" id="GFR69853.1"/>
    </source>
</evidence>
<dbReference type="GO" id="GO:0006900">
    <property type="term" value="P:vesicle budding from membrane"/>
    <property type="evidence" value="ECO:0007669"/>
    <property type="project" value="TreeGrafter"/>
</dbReference>
<organism evidence="5 6">
    <name type="scientific">Elysia marginata</name>
    <dbReference type="NCBI Taxonomy" id="1093978"/>
    <lineage>
        <taxon>Eukaryota</taxon>
        <taxon>Metazoa</taxon>
        <taxon>Spiralia</taxon>
        <taxon>Lophotrochozoa</taxon>
        <taxon>Mollusca</taxon>
        <taxon>Gastropoda</taxon>
        <taxon>Heterobranchia</taxon>
        <taxon>Euthyneura</taxon>
        <taxon>Panpulmonata</taxon>
        <taxon>Sacoglossa</taxon>
        <taxon>Placobranchoidea</taxon>
        <taxon>Plakobranchidae</taxon>
        <taxon>Elysia</taxon>
    </lineage>
</organism>
<dbReference type="PANTHER" id="PTHR22761">
    <property type="entry name" value="CHARGED MULTIVESICULAR BODY PROTEIN"/>
    <property type="match status" value="1"/>
</dbReference>
<reference evidence="5 6" key="1">
    <citation type="journal article" date="2021" name="Elife">
        <title>Chloroplast acquisition without the gene transfer in kleptoplastic sea slugs, Plakobranchus ocellatus.</title>
        <authorList>
            <person name="Maeda T."/>
            <person name="Takahashi S."/>
            <person name="Yoshida T."/>
            <person name="Shimamura S."/>
            <person name="Takaki Y."/>
            <person name="Nagai Y."/>
            <person name="Toyoda A."/>
            <person name="Suzuki Y."/>
            <person name="Arimoto A."/>
            <person name="Ishii H."/>
            <person name="Satoh N."/>
            <person name="Nishiyama T."/>
            <person name="Hasebe M."/>
            <person name="Maruyama T."/>
            <person name="Minagawa J."/>
            <person name="Obokata J."/>
            <person name="Shigenobu S."/>
        </authorList>
    </citation>
    <scope>NUCLEOTIDE SEQUENCE [LARGE SCALE GENOMIC DNA]</scope>
</reference>
<dbReference type="Pfam" id="PF03357">
    <property type="entry name" value="Snf7"/>
    <property type="match status" value="1"/>
</dbReference>
<evidence type="ECO:0000313" key="6">
    <source>
        <dbReference type="Proteomes" id="UP000762676"/>
    </source>
</evidence>